<sequence length="69" mass="7985">MVESELKPLIDQENFDTLIFSKKLEKHSRIRFAFYGNKQNRHQRSISRNSAPVQVPKAVVPISASKNYP</sequence>
<name>A0A1R0GVI6_9FUNG</name>
<keyword evidence="2" id="KW-1185">Reference proteome</keyword>
<dbReference type="OrthoDB" id="10589010at2759"/>
<protein>
    <submittedName>
        <fullName evidence="1">Uncharacterized protein</fullName>
    </submittedName>
</protein>
<reference evidence="1 2" key="1">
    <citation type="journal article" date="2016" name="Mol. Biol. Evol.">
        <title>Genome-Wide Survey of Gut Fungi (Harpellales) Reveals the First Horizontally Transferred Ubiquitin Gene from a Mosquito Host.</title>
        <authorList>
            <person name="Wang Y."/>
            <person name="White M.M."/>
            <person name="Kvist S."/>
            <person name="Moncalvo J.M."/>
        </authorList>
    </citation>
    <scope>NUCLEOTIDE SEQUENCE [LARGE SCALE GENOMIC DNA]</scope>
    <source>
        <strain evidence="1 2">ALG-7-W6</strain>
    </source>
</reference>
<comment type="caution">
    <text evidence="1">The sequence shown here is derived from an EMBL/GenBank/DDBJ whole genome shotgun (WGS) entry which is preliminary data.</text>
</comment>
<dbReference type="AlphaFoldDB" id="A0A1R0GVI6"/>
<gene>
    <name evidence="1" type="ORF">AYI68_g5038</name>
</gene>
<accession>A0A1R0GVI6</accession>
<dbReference type="Proteomes" id="UP000187455">
    <property type="component" value="Unassembled WGS sequence"/>
</dbReference>
<organism evidence="1 2">
    <name type="scientific">Smittium mucronatum</name>
    <dbReference type="NCBI Taxonomy" id="133383"/>
    <lineage>
        <taxon>Eukaryota</taxon>
        <taxon>Fungi</taxon>
        <taxon>Fungi incertae sedis</taxon>
        <taxon>Zoopagomycota</taxon>
        <taxon>Kickxellomycotina</taxon>
        <taxon>Harpellomycetes</taxon>
        <taxon>Harpellales</taxon>
        <taxon>Legeriomycetaceae</taxon>
        <taxon>Smittium</taxon>
    </lineage>
</organism>
<evidence type="ECO:0000313" key="2">
    <source>
        <dbReference type="Proteomes" id="UP000187455"/>
    </source>
</evidence>
<dbReference type="EMBL" id="LSSL01003058">
    <property type="protein sequence ID" value="OLY80858.1"/>
    <property type="molecule type" value="Genomic_DNA"/>
</dbReference>
<proteinExistence type="predicted"/>
<evidence type="ECO:0000313" key="1">
    <source>
        <dbReference type="EMBL" id="OLY80858.1"/>
    </source>
</evidence>